<gene>
    <name evidence="9" type="ORF">I3842_04G123700</name>
</gene>
<feature type="signal peptide" evidence="8">
    <location>
        <begin position="1"/>
        <end position="27"/>
    </location>
</feature>
<dbReference type="GO" id="GO:0005179">
    <property type="term" value="F:hormone activity"/>
    <property type="evidence" value="ECO:0007669"/>
    <property type="project" value="UniProtKB-KW"/>
</dbReference>
<proteinExistence type="inferred from homology"/>
<evidence type="ECO:0000256" key="3">
    <source>
        <dbReference type="ARBA" id="ARBA00022525"/>
    </source>
</evidence>
<protein>
    <submittedName>
        <fullName evidence="9">Uncharacterized protein</fullName>
    </submittedName>
</protein>
<dbReference type="Pfam" id="PF05498">
    <property type="entry name" value="RALF"/>
    <property type="match status" value="1"/>
</dbReference>
<keyword evidence="3" id="KW-0964">Secreted</keyword>
<keyword evidence="5 8" id="KW-0732">Signal</keyword>
<dbReference type="AlphaFoldDB" id="A0A922FDA5"/>
<comment type="caution">
    <text evidence="9">The sequence shown here is derived from an EMBL/GenBank/DDBJ whole genome shotgun (WGS) entry which is preliminary data.</text>
</comment>
<keyword evidence="6" id="KW-1015">Disulfide bond</keyword>
<evidence type="ECO:0000256" key="8">
    <source>
        <dbReference type="SAM" id="SignalP"/>
    </source>
</evidence>
<comment type="function">
    <text evidence="7">Cell signaling peptide that may regulate plant stress, growth, and development. Mediates a rapid alkalinization of extracellular space by mediating a transient increase in the cytoplasmic Ca(2+) concentration leading to a calcium-dependent signaling events through a cell surface receptor and a concomitant activation of some intracellular mitogen-activated protein kinases.</text>
</comment>
<sequence>MAISRGIVIFLICLFMVCGLWVQDTNAGSLGYGAVRAGTNPANCKTHPEAPSCHEAPANKYTRGCEKEANCRHPPYD</sequence>
<dbReference type="EMBL" id="CM031828">
    <property type="protein sequence ID" value="KAG6717903.1"/>
    <property type="molecule type" value="Genomic_DNA"/>
</dbReference>
<dbReference type="GO" id="GO:0005576">
    <property type="term" value="C:extracellular region"/>
    <property type="evidence" value="ECO:0007669"/>
    <property type="project" value="UniProtKB-SubCell"/>
</dbReference>
<evidence type="ECO:0000256" key="6">
    <source>
        <dbReference type="ARBA" id="ARBA00023157"/>
    </source>
</evidence>
<dbReference type="GO" id="GO:0040008">
    <property type="term" value="P:regulation of growth"/>
    <property type="evidence" value="ECO:0007669"/>
    <property type="project" value="UniProtKB-ARBA"/>
</dbReference>
<accession>A0A922FDA5</accession>
<evidence type="ECO:0000256" key="7">
    <source>
        <dbReference type="ARBA" id="ARBA00037228"/>
    </source>
</evidence>
<name>A0A922FDA5_CARIL</name>
<feature type="chain" id="PRO_5036742526" evidence="8">
    <location>
        <begin position="28"/>
        <end position="77"/>
    </location>
</feature>
<keyword evidence="4" id="KW-0372">Hormone</keyword>
<evidence type="ECO:0000256" key="4">
    <source>
        <dbReference type="ARBA" id="ARBA00022702"/>
    </source>
</evidence>
<evidence type="ECO:0000313" key="10">
    <source>
        <dbReference type="Proteomes" id="UP000811246"/>
    </source>
</evidence>
<dbReference type="PANTHER" id="PTHR34270">
    <property type="entry name" value="PROTEIN RALF-LIKE 15-RELATED"/>
    <property type="match status" value="1"/>
</dbReference>
<evidence type="ECO:0000313" key="9">
    <source>
        <dbReference type="EMBL" id="KAG6717903.1"/>
    </source>
</evidence>
<evidence type="ECO:0000256" key="2">
    <source>
        <dbReference type="ARBA" id="ARBA00009178"/>
    </source>
</evidence>
<comment type="subcellular location">
    <subcellularLocation>
        <location evidence="1">Secreted</location>
    </subcellularLocation>
</comment>
<dbReference type="InterPro" id="IPR008801">
    <property type="entry name" value="RALF"/>
</dbReference>
<comment type="similarity">
    <text evidence="2">Belongs to the plant rapid alkalinization factor (RALF) family.</text>
</comment>
<reference evidence="9" key="1">
    <citation type="submission" date="2021-01" db="EMBL/GenBank/DDBJ databases">
        <authorList>
            <person name="Lovell J.T."/>
            <person name="Bentley N."/>
            <person name="Bhattarai G."/>
            <person name="Jenkins J.W."/>
            <person name="Sreedasyam A."/>
            <person name="Alarcon Y."/>
            <person name="Bock C."/>
            <person name="Boston L."/>
            <person name="Carlson J."/>
            <person name="Cervantes K."/>
            <person name="Clermont K."/>
            <person name="Krom N."/>
            <person name="Kubenka K."/>
            <person name="Mamidi S."/>
            <person name="Mattison C."/>
            <person name="Monteros M."/>
            <person name="Pisani C."/>
            <person name="Plott C."/>
            <person name="Rajasekar S."/>
            <person name="Rhein H.S."/>
            <person name="Rohla C."/>
            <person name="Song M."/>
            <person name="Hilaire R.S."/>
            <person name="Shu S."/>
            <person name="Wells L."/>
            <person name="Wang X."/>
            <person name="Webber J."/>
            <person name="Heerema R.J."/>
            <person name="Klein P."/>
            <person name="Conner P."/>
            <person name="Grauke L."/>
            <person name="Grimwood J."/>
            <person name="Schmutz J."/>
            <person name="Randall J.J."/>
        </authorList>
    </citation>
    <scope>NUCLEOTIDE SEQUENCE</scope>
    <source>
        <tissue evidence="9">Leaf</tissue>
    </source>
</reference>
<organism evidence="9 10">
    <name type="scientific">Carya illinoinensis</name>
    <name type="common">Pecan</name>
    <dbReference type="NCBI Taxonomy" id="32201"/>
    <lineage>
        <taxon>Eukaryota</taxon>
        <taxon>Viridiplantae</taxon>
        <taxon>Streptophyta</taxon>
        <taxon>Embryophyta</taxon>
        <taxon>Tracheophyta</taxon>
        <taxon>Spermatophyta</taxon>
        <taxon>Magnoliopsida</taxon>
        <taxon>eudicotyledons</taxon>
        <taxon>Gunneridae</taxon>
        <taxon>Pentapetalae</taxon>
        <taxon>rosids</taxon>
        <taxon>fabids</taxon>
        <taxon>Fagales</taxon>
        <taxon>Juglandaceae</taxon>
        <taxon>Carya</taxon>
    </lineage>
</organism>
<dbReference type="Proteomes" id="UP000811246">
    <property type="component" value="Chromosome 4"/>
</dbReference>
<evidence type="ECO:0000256" key="5">
    <source>
        <dbReference type="ARBA" id="ARBA00022729"/>
    </source>
</evidence>
<evidence type="ECO:0000256" key="1">
    <source>
        <dbReference type="ARBA" id="ARBA00004613"/>
    </source>
</evidence>
<dbReference type="PANTHER" id="PTHR34270:SF3">
    <property type="entry name" value="PROTEIN RALF-LIKE 16-RELATED"/>
    <property type="match status" value="1"/>
</dbReference>